<dbReference type="RefSeq" id="WP_121255325.1">
    <property type="nucleotide sequence ID" value="NZ_RBIL01000002.1"/>
</dbReference>
<comment type="caution">
    <text evidence="4">The sequence shown here is derived from an EMBL/GenBank/DDBJ whole genome shotgun (WGS) entry which is preliminary data.</text>
</comment>
<dbReference type="OrthoDB" id="3208554at2"/>
<reference evidence="4 5" key="1">
    <citation type="submission" date="2018-10" db="EMBL/GenBank/DDBJ databases">
        <title>Genomic Encyclopedia of Archaeal and Bacterial Type Strains, Phase II (KMG-II): from individual species to whole genera.</title>
        <authorList>
            <person name="Goeker M."/>
        </authorList>
    </citation>
    <scope>NUCLEOTIDE SEQUENCE [LARGE SCALE GENOMIC DNA]</scope>
    <source>
        <strain evidence="4 5">DSM 14954</strain>
    </source>
</reference>
<comment type="similarity">
    <text evidence="1 3">Belongs to the short-chain dehydrogenases/reductases (SDR) family.</text>
</comment>
<dbReference type="Pfam" id="PF00106">
    <property type="entry name" value="adh_short"/>
    <property type="match status" value="1"/>
</dbReference>
<dbReference type="PRINTS" id="PR00080">
    <property type="entry name" value="SDRFAMILY"/>
</dbReference>
<dbReference type="PRINTS" id="PR00081">
    <property type="entry name" value="GDHRDH"/>
</dbReference>
<evidence type="ECO:0000256" key="2">
    <source>
        <dbReference type="ARBA" id="ARBA00023002"/>
    </source>
</evidence>
<accession>A0A660L2B5</accession>
<dbReference type="GO" id="GO:0030497">
    <property type="term" value="P:fatty acid elongation"/>
    <property type="evidence" value="ECO:0007669"/>
    <property type="project" value="TreeGrafter"/>
</dbReference>
<dbReference type="Gene3D" id="3.40.50.720">
    <property type="entry name" value="NAD(P)-binding Rossmann-like Domain"/>
    <property type="match status" value="1"/>
</dbReference>
<dbReference type="InterPro" id="IPR020904">
    <property type="entry name" value="Sc_DH/Rdtase_CS"/>
</dbReference>
<dbReference type="PANTHER" id="PTHR42760">
    <property type="entry name" value="SHORT-CHAIN DEHYDROGENASES/REDUCTASES FAMILY MEMBER"/>
    <property type="match status" value="1"/>
</dbReference>
<dbReference type="SUPFAM" id="SSF51735">
    <property type="entry name" value="NAD(P)-binding Rossmann-fold domains"/>
    <property type="match status" value="1"/>
</dbReference>
<gene>
    <name evidence="4" type="ORF">C8N24_5089</name>
</gene>
<keyword evidence="5" id="KW-1185">Reference proteome</keyword>
<dbReference type="FunFam" id="3.40.50.720:FF:000084">
    <property type="entry name" value="Short-chain dehydrogenase reductase"/>
    <property type="match status" value="1"/>
</dbReference>
<dbReference type="InterPro" id="IPR036291">
    <property type="entry name" value="NAD(P)-bd_dom_sf"/>
</dbReference>
<proteinExistence type="inferred from homology"/>
<evidence type="ECO:0000313" key="5">
    <source>
        <dbReference type="Proteomes" id="UP000278962"/>
    </source>
</evidence>
<dbReference type="InterPro" id="IPR002347">
    <property type="entry name" value="SDR_fam"/>
</dbReference>
<sequence>MDLQLQDQVCVVTGASKGIGRAVVETLAAEGAQVVAGARDVRSLTGLDRVTPFAVDLSTADGPGALVGHAVATHGRVDVLVNNVGAARVRLEGFLALTDADFAASMELNFYAALRATRAAVADMLGRSAPGAIVNVGSVNAFFQPDGGVIDYGAAKAALGNLAKALSQELAPKGIRVNSVSPGPVATDLWLGEHGVAATIAAASGTDPETVRSQTVAGGIPTGRFSTPEEVATLVALLASPRTANVTGSDYLIDGGLIKTVTP</sequence>
<dbReference type="GO" id="GO:0016616">
    <property type="term" value="F:oxidoreductase activity, acting on the CH-OH group of donors, NAD or NADP as acceptor"/>
    <property type="evidence" value="ECO:0007669"/>
    <property type="project" value="TreeGrafter"/>
</dbReference>
<dbReference type="Proteomes" id="UP000278962">
    <property type="component" value="Unassembled WGS sequence"/>
</dbReference>
<protein>
    <submittedName>
        <fullName evidence="4">NAD(P)-dependent dehydrogenase (Short-subunit alcohol dehydrogenase family)</fullName>
    </submittedName>
</protein>
<keyword evidence="2" id="KW-0560">Oxidoreductase</keyword>
<dbReference type="PANTHER" id="PTHR42760:SF135">
    <property type="entry name" value="BLL7886 PROTEIN"/>
    <property type="match status" value="1"/>
</dbReference>
<dbReference type="AlphaFoldDB" id="A0A660L2B5"/>
<evidence type="ECO:0000313" key="4">
    <source>
        <dbReference type="EMBL" id="RKQ87069.1"/>
    </source>
</evidence>
<dbReference type="PROSITE" id="PS00061">
    <property type="entry name" value="ADH_SHORT"/>
    <property type="match status" value="1"/>
</dbReference>
<evidence type="ECO:0000256" key="1">
    <source>
        <dbReference type="ARBA" id="ARBA00006484"/>
    </source>
</evidence>
<name>A0A660L2B5_9ACTN</name>
<evidence type="ECO:0000256" key="3">
    <source>
        <dbReference type="RuleBase" id="RU000363"/>
    </source>
</evidence>
<dbReference type="EMBL" id="RBIL01000002">
    <property type="protein sequence ID" value="RKQ87069.1"/>
    <property type="molecule type" value="Genomic_DNA"/>
</dbReference>
<organism evidence="4 5">
    <name type="scientific">Solirubrobacter pauli</name>
    <dbReference type="NCBI Taxonomy" id="166793"/>
    <lineage>
        <taxon>Bacteria</taxon>
        <taxon>Bacillati</taxon>
        <taxon>Actinomycetota</taxon>
        <taxon>Thermoleophilia</taxon>
        <taxon>Solirubrobacterales</taxon>
        <taxon>Solirubrobacteraceae</taxon>
        <taxon>Solirubrobacter</taxon>
    </lineage>
</organism>